<evidence type="ECO:0000256" key="3">
    <source>
        <dbReference type="ARBA" id="ARBA00023237"/>
    </source>
</evidence>
<organism evidence="6 7">
    <name type="scientific">Vesicomyosocius okutanii subsp. Calyptogena okutanii (strain HA)</name>
    <dbReference type="NCBI Taxonomy" id="412965"/>
    <lineage>
        <taxon>Bacteria</taxon>
        <taxon>Pseudomonadati</taxon>
        <taxon>Pseudomonadota</taxon>
        <taxon>Gammaproteobacteria</taxon>
        <taxon>Candidatus Pseudothioglobaceae</taxon>
        <taxon>Candidatus Vesicomyidisocius</taxon>
    </lineage>
</organism>
<evidence type="ECO:0000256" key="4">
    <source>
        <dbReference type="HAMAP-Rule" id="MF_00925"/>
    </source>
</evidence>
<proteinExistence type="inferred from homology"/>
<dbReference type="Gene3D" id="3.30.1450.10">
    <property type="match status" value="1"/>
</dbReference>
<sequence>MNKLTLIAFLFLFLSACLHKIPGVSLPILYKNDIHQGSILERFKINQLKLGMSKAQVQNLIGSPSIIDTFHNNQWDYINHSTLYKKDDIHYRLILKFNNNNLIHINTSGINSLSQLTDKERKIENKRIRDKQASEKAKVVVKITEEKDLSKAKILKSDPSTLFVN</sequence>
<dbReference type="PANTHER" id="PTHR37482:SF1">
    <property type="entry name" value="OUTER MEMBRANE PROTEIN ASSEMBLY FACTOR BAME"/>
    <property type="match status" value="1"/>
</dbReference>
<keyword evidence="4" id="KW-0564">Palmitate</keyword>
<dbReference type="OrthoDB" id="9808250at2"/>
<dbReference type="GO" id="GO:0051205">
    <property type="term" value="P:protein insertion into membrane"/>
    <property type="evidence" value="ECO:0007669"/>
    <property type="project" value="UniProtKB-UniRule"/>
</dbReference>
<reference evidence="7" key="1">
    <citation type="journal article" date="2007" name="Curr. Biol.">
        <title>Reduced genome of the thioautotrophic intracellular symbiont in a deep-sea clam, Calyptogena okutanii.</title>
        <authorList>
            <person name="Kuwahara H."/>
            <person name="Yoshida T."/>
            <person name="Takaki Y."/>
            <person name="Shimamura S."/>
            <person name="Nishi S."/>
            <person name="Harada M."/>
            <person name="Matsuyama K."/>
            <person name="Takishita K."/>
            <person name="Kawato M."/>
            <person name="Uematsu K."/>
            <person name="Fujiwara Y."/>
            <person name="Sato T."/>
            <person name="Kato C."/>
            <person name="Kitagawa M."/>
            <person name="Kato I."/>
            <person name="Maruyama T."/>
        </authorList>
    </citation>
    <scope>NUCLEOTIDE SEQUENCE [LARGE SCALE GENOMIC DNA]</scope>
    <source>
        <strain evidence="7">HA</strain>
    </source>
</reference>
<protein>
    <recommendedName>
        <fullName evidence="4">Outer membrane protein assembly factor BamE</fullName>
    </recommendedName>
</protein>
<dbReference type="GO" id="GO:1990063">
    <property type="term" value="C:Bam protein complex"/>
    <property type="evidence" value="ECO:0007669"/>
    <property type="project" value="TreeGrafter"/>
</dbReference>
<dbReference type="HAMAP" id="MF_00925">
    <property type="entry name" value="OM_assembly_BamE"/>
    <property type="match status" value="1"/>
</dbReference>
<dbReference type="GO" id="GO:0043165">
    <property type="term" value="P:Gram-negative-bacterium-type cell outer membrane assembly"/>
    <property type="evidence" value="ECO:0007669"/>
    <property type="project" value="UniProtKB-UniRule"/>
</dbReference>
<dbReference type="AlphaFoldDB" id="A5CW68"/>
<accession>A5CW68</accession>
<dbReference type="HOGENOM" id="CLU_1721016_0_0_6"/>
<dbReference type="InterPro" id="IPR007450">
    <property type="entry name" value="BamE_dom"/>
</dbReference>
<dbReference type="InterPro" id="IPR037873">
    <property type="entry name" value="BamE-like"/>
</dbReference>
<dbReference type="EMBL" id="AP009247">
    <property type="protein sequence ID" value="BAF61791.1"/>
    <property type="molecule type" value="Genomic_DNA"/>
</dbReference>
<dbReference type="RefSeq" id="WP_011930061.1">
    <property type="nucleotide sequence ID" value="NC_009465.1"/>
</dbReference>
<keyword evidence="7" id="KW-1185">Reference proteome</keyword>
<dbReference type="Pfam" id="PF04355">
    <property type="entry name" value="BamE"/>
    <property type="match status" value="1"/>
</dbReference>
<dbReference type="PROSITE" id="PS51257">
    <property type="entry name" value="PROKAR_LIPOPROTEIN"/>
    <property type="match status" value="1"/>
</dbReference>
<keyword evidence="4" id="KW-0449">Lipoprotein</keyword>
<comment type="function">
    <text evidence="4">Part of the outer membrane protein assembly complex, which is involved in assembly and insertion of beta-barrel proteins into the outer membrane.</text>
</comment>
<evidence type="ECO:0000256" key="1">
    <source>
        <dbReference type="ARBA" id="ARBA00022729"/>
    </source>
</evidence>
<keyword evidence="1 4" id="KW-0732">Signal</keyword>
<evidence type="ECO:0000313" key="7">
    <source>
        <dbReference type="Proteomes" id="UP000000247"/>
    </source>
</evidence>
<evidence type="ECO:0000256" key="2">
    <source>
        <dbReference type="ARBA" id="ARBA00023136"/>
    </source>
</evidence>
<dbReference type="Proteomes" id="UP000000247">
    <property type="component" value="Chromosome"/>
</dbReference>
<keyword evidence="3 4" id="KW-0998">Cell outer membrane</keyword>
<gene>
    <name evidence="4" type="primary">bamE</name>
    <name evidence="6" type="ordered locus">COSY_0679</name>
</gene>
<dbReference type="GO" id="GO:0030674">
    <property type="term" value="F:protein-macromolecule adaptor activity"/>
    <property type="evidence" value="ECO:0007669"/>
    <property type="project" value="TreeGrafter"/>
</dbReference>
<evidence type="ECO:0000313" key="6">
    <source>
        <dbReference type="EMBL" id="BAF61791.1"/>
    </source>
</evidence>
<dbReference type="KEGG" id="vok:COSY_0679"/>
<keyword evidence="2 4" id="KW-0472">Membrane</keyword>
<dbReference type="PANTHER" id="PTHR37482">
    <property type="entry name" value="OUTER MEMBRANE PROTEIN ASSEMBLY FACTOR BAME"/>
    <property type="match status" value="1"/>
</dbReference>
<comment type="similarity">
    <text evidence="4">Belongs to the BamE family.</text>
</comment>
<comment type="subcellular location">
    <subcellularLocation>
        <location evidence="4">Cell outer membrane</location>
        <topology evidence="4">Lipid-anchor</topology>
    </subcellularLocation>
</comment>
<name>A5CW68_VESOH</name>
<dbReference type="STRING" id="412965.COSY_0679"/>
<dbReference type="eggNOG" id="COG2913">
    <property type="taxonomic scope" value="Bacteria"/>
</dbReference>
<dbReference type="InterPro" id="IPR026592">
    <property type="entry name" value="BamE"/>
</dbReference>
<evidence type="ECO:0000259" key="5">
    <source>
        <dbReference type="Pfam" id="PF04355"/>
    </source>
</evidence>
<comment type="subunit">
    <text evidence="4">Part of the Bam complex.</text>
</comment>
<feature type="domain" description="Outer membrane protein assembly factor BamE" evidence="5">
    <location>
        <begin position="37"/>
        <end position="104"/>
    </location>
</feature>